<evidence type="ECO:0000256" key="5">
    <source>
        <dbReference type="ARBA" id="ARBA00023136"/>
    </source>
</evidence>
<feature type="transmembrane region" description="Helical" evidence="8">
    <location>
        <begin position="99"/>
        <end position="117"/>
    </location>
</feature>
<keyword evidence="9" id="KW-1185">Reference proteome</keyword>
<evidence type="ECO:0000256" key="7">
    <source>
        <dbReference type="ARBA" id="ARBA00023224"/>
    </source>
</evidence>
<dbReference type="Pfam" id="PF08395">
    <property type="entry name" value="7tm_7"/>
    <property type="match status" value="1"/>
</dbReference>
<feature type="transmembrane region" description="Helical" evidence="8">
    <location>
        <begin position="190"/>
        <end position="215"/>
    </location>
</feature>
<dbReference type="AlphaFoldDB" id="A0A6J1QFN3"/>
<keyword evidence="7 8" id="KW-0807">Transducer</keyword>
<feature type="transmembrane region" description="Helical" evidence="8">
    <location>
        <begin position="227"/>
        <end position="247"/>
    </location>
</feature>
<dbReference type="OrthoDB" id="6366728at2759"/>
<feature type="transmembrane region" description="Helical" evidence="8">
    <location>
        <begin position="59"/>
        <end position="78"/>
    </location>
</feature>
<reference evidence="10" key="1">
    <citation type="submission" date="2025-08" db="UniProtKB">
        <authorList>
            <consortium name="RefSeq"/>
        </authorList>
    </citation>
    <scope>IDENTIFICATION</scope>
    <source>
        <tissue evidence="10">Whole body</tissue>
    </source>
</reference>
<dbReference type="GO" id="GO:0007165">
    <property type="term" value="P:signal transduction"/>
    <property type="evidence" value="ECO:0007669"/>
    <property type="project" value="UniProtKB-KW"/>
</dbReference>
<evidence type="ECO:0000256" key="1">
    <source>
        <dbReference type="ARBA" id="ARBA00004651"/>
    </source>
</evidence>
<proteinExistence type="inferred from homology"/>
<protein>
    <recommendedName>
        <fullName evidence="8">Gustatory receptor</fullName>
    </recommendedName>
</protein>
<dbReference type="GO" id="GO:0007635">
    <property type="term" value="P:chemosensory behavior"/>
    <property type="evidence" value="ECO:0007669"/>
    <property type="project" value="TreeGrafter"/>
</dbReference>
<dbReference type="PANTHER" id="PTHR21143:SF133">
    <property type="entry name" value="GUSTATORY AND PHEROMONE RECEPTOR 32A-RELATED"/>
    <property type="match status" value="1"/>
</dbReference>
<keyword evidence="6 8" id="KW-0675">Receptor</keyword>
<comment type="similarity">
    <text evidence="8">Belongs to the insect chemoreceptor superfamily. Gustatory receptor (GR) family.</text>
</comment>
<evidence type="ECO:0000313" key="10">
    <source>
        <dbReference type="RefSeq" id="XP_024880056.1"/>
    </source>
</evidence>
<dbReference type="Proteomes" id="UP000504618">
    <property type="component" value="Unplaced"/>
</dbReference>
<keyword evidence="3 8" id="KW-0812">Transmembrane</keyword>
<dbReference type="GO" id="GO:0030424">
    <property type="term" value="C:axon"/>
    <property type="evidence" value="ECO:0007669"/>
    <property type="project" value="TreeGrafter"/>
</dbReference>
<dbReference type="GeneID" id="112459916"/>
<keyword evidence="4 8" id="KW-1133">Transmembrane helix</keyword>
<keyword evidence="5 8" id="KW-0472">Membrane</keyword>
<feature type="transmembrane region" description="Helical" evidence="8">
    <location>
        <begin position="310"/>
        <end position="328"/>
    </location>
</feature>
<evidence type="ECO:0000313" key="9">
    <source>
        <dbReference type="Proteomes" id="UP000504618"/>
    </source>
</evidence>
<dbReference type="PANTHER" id="PTHR21143">
    <property type="entry name" value="INVERTEBRATE GUSTATORY RECEPTOR"/>
    <property type="match status" value="1"/>
</dbReference>
<gene>
    <name evidence="10" type="primary">LOC112459916</name>
</gene>
<dbReference type="GO" id="GO:0005886">
    <property type="term" value="C:plasma membrane"/>
    <property type="evidence" value="ECO:0007669"/>
    <property type="project" value="UniProtKB-SubCell"/>
</dbReference>
<sequence>MEEDSGCKNVFDSVENSIFMDAYKINNFFKNLNKDNPAAEKISKQKVIKIKSELHKNSFWMLKMSIIFFKLIGLATFAHHIVMRKKRSLYTFQYSEFGIVYNVILSSLIIASNYLSIPFRLNLEYENKSNLTVGIEVLQTVLGSLVICTILFIYCIDQKSLVRIANRLMDVEHEMDCLYHLYQPLRRQHIFCAMIIVCILKVCLLILLLTTEILAFHTGPVSWLSDILPTFHVGWLLIQYFLLVTIIQADFADVNQAIQSLTRVGTPDLRPQSLYQTRRVVFSNSTVHQLLQLRDMHCHLCEISEDVSDFYSLPVLFGFTFLFLTLIYNGYYLFSPLLMTDNILEYETLSNTFIWLIFLIYPISLLTNRTTKILNEIGKTGNVIHGLLRCAIGKETKSELEEFSLQLLHRKIQFTANGYFTLDNSFLHSLIGTVATYLVILVQFQMGSSCSSRLHLNCTGNDLSNAK</sequence>
<dbReference type="RefSeq" id="XP_024880056.1">
    <property type="nucleotide sequence ID" value="XM_025024288.1"/>
</dbReference>
<dbReference type="GO" id="GO:0050909">
    <property type="term" value="P:sensory perception of taste"/>
    <property type="evidence" value="ECO:0007669"/>
    <property type="project" value="InterPro"/>
</dbReference>
<comment type="subcellular location">
    <subcellularLocation>
        <location evidence="1 8">Cell membrane</location>
        <topology evidence="1 8">Multi-pass membrane protein</topology>
    </subcellularLocation>
</comment>
<evidence type="ECO:0000256" key="2">
    <source>
        <dbReference type="ARBA" id="ARBA00022475"/>
    </source>
</evidence>
<keyword evidence="2 8" id="KW-1003">Cell membrane</keyword>
<accession>A0A6J1QFN3</accession>
<dbReference type="InterPro" id="IPR013604">
    <property type="entry name" value="7TM_chemorcpt"/>
</dbReference>
<dbReference type="GO" id="GO:0008049">
    <property type="term" value="P:male courtship behavior"/>
    <property type="evidence" value="ECO:0007669"/>
    <property type="project" value="TreeGrafter"/>
</dbReference>
<evidence type="ECO:0000256" key="8">
    <source>
        <dbReference type="RuleBase" id="RU363108"/>
    </source>
</evidence>
<evidence type="ECO:0000256" key="6">
    <source>
        <dbReference type="ARBA" id="ARBA00023170"/>
    </source>
</evidence>
<dbReference type="GO" id="GO:0043025">
    <property type="term" value="C:neuronal cell body"/>
    <property type="evidence" value="ECO:0007669"/>
    <property type="project" value="TreeGrafter"/>
</dbReference>
<evidence type="ECO:0000256" key="4">
    <source>
        <dbReference type="ARBA" id="ARBA00022989"/>
    </source>
</evidence>
<evidence type="ECO:0000256" key="3">
    <source>
        <dbReference type="ARBA" id="ARBA00022692"/>
    </source>
</evidence>
<feature type="transmembrane region" description="Helical" evidence="8">
    <location>
        <begin position="137"/>
        <end position="156"/>
    </location>
</feature>
<organism evidence="9 10">
    <name type="scientific">Temnothorax curvispinosus</name>
    <dbReference type="NCBI Taxonomy" id="300111"/>
    <lineage>
        <taxon>Eukaryota</taxon>
        <taxon>Metazoa</taxon>
        <taxon>Ecdysozoa</taxon>
        <taxon>Arthropoda</taxon>
        <taxon>Hexapoda</taxon>
        <taxon>Insecta</taxon>
        <taxon>Pterygota</taxon>
        <taxon>Neoptera</taxon>
        <taxon>Endopterygota</taxon>
        <taxon>Hymenoptera</taxon>
        <taxon>Apocrita</taxon>
        <taxon>Aculeata</taxon>
        <taxon>Formicoidea</taxon>
        <taxon>Formicidae</taxon>
        <taxon>Myrmicinae</taxon>
        <taxon>Temnothorax</taxon>
    </lineage>
</organism>
<dbReference type="GO" id="GO:0030425">
    <property type="term" value="C:dendrite"/>
    <property type="evidence" value="ECO:0007669"/>
    <property type="project" value="TreeGrafter"/>
</dbReference>
<feature type="transmembrane region" description="Helical" evidence="8">
    <location>
        <begin position="348"/>
        <end position="367"/>
    </location>
</feature>
<comment type="function">
    <text evidence="8">Gustatory receptor which mediates acceptance or avoidance behavior, depending on its substrates.</text>
</comment>
<name>A0A6J1QFN3_9HYME</name>